<dbReference type="InterPro" id="IPR036526">
    <property type="entry name" value="C-N_Hydrolase_sf"/>
</dbReference>
<comment type="caution">
    <text evidence="2">The sequence shown here is derived from an EMBL/GenBank/DDBJ whole genome shotgun (WGS) entry which is preliminary data.</text>
</comment>
<evidence type="ECO:0000313" key="3">
    <source>
        <dbReference type="Proteomes" id="UP000244446"/>
    </source>
</evidence>
<dbReference type="PANTHER" id="PTHR23088">
    <property type="entry name" value="NITRILASE-RELATED"/>
    <property type="match status" value="1"/>
</dbReference>
<dbReference type="Pfam" id="PF00795">
    <property type="entry name" value="CN_hydrolase"/>
    <property type="match status" value="1"/>
</dbReference>
<evidence type="ECO:0000259" key="1">
    <source>
        <dbReference type="Pfam" id="PF00795"/>
    </source>
</evidence>
<dbReference type="PANTHER" id="PTHR23088:SF50">
    <property type="entry name" value="HYDROLASE YHCX"/>
    <property type="match status" value="1"/>
</dbReference>
<name>A0A2T7G2Z0_9RHOB</name>
<proteinExistence type="predicted"/>
<dbReference type="SUPFAM" id="SSF56317">
    <property type="entry name" value="Carbon-nitrogen hydrolase"/>
    <property type="match status" value="1"/>
</dbReference>
<dbReference type="Proteomes" id="UP000244446">
    <property type="component" value="Unassembled WGS sequence"/>
</dbReference>
<evidence type="ECO:0000313" key="2">
    <source>
        <dbReference type="EMBL" id="PVA08793.1"/>
    </source>
</evidence>
<protein>
    <submittedName>
        <fullName evidence="2">Nitrilase</fullName>
    </submittedName>
</protein>
<dbReference type="InterPro" id="IPR003010">
    <property type="entry name" value="C-N_Hydrolase"/>
</dbReference>
<keyword evidence="3" id="KW-1185">Reference proteome</keyword>
<feature type="domain" description="CN hydrolase" evidence="1">
    <location>
        <begin position="51"/>
        <end position="267"/>
    </location>
</feature>
<organism evidence="2 3">
    <name type="scientific">Pelagivirga sediminicola</name>
    <dbReference type="NCBI Taxonomy" id="2170575"/>
    <lineage>
        <taxon>Bacteria</taxon>
        <taxon>Pseudomonadati</taxon>
        <taxon>Pseudomonadota</taxon>
        <taxon>Alphaproteobacteria</taxon>
        <taxon>Rhodobacterales</taxon>
        <taxon>Paracoccaceae</taxon>
        <taxon>Pelagivirga</taxon>
    </lineage>
</organism>
<dbReference type="OrthoDB" id="9811121at2"/>
<reference evidence="2 3" key="1">
    <citation type="submission" date="2018-04" db="EMBL/GenBank/DDBJ databases">
        <title>Pelagivirga bohaiensis gen. nov., sp. nov., a bacterium isolated from the Bohai Sea.</title>
        <authorList>
            <person name="Ji X."/>
        </authorList>
    </citation>
    <scope>NUCLEOTIDE SEQUENCE [LARGE SCALE GENOMIC DNA]</scope>
    <source>
        <strain evidence="2 3">BH-SD19</strain>
    </source>
</reference>
<dbReference type="Gene3D" id="3.60.110.10">
    <property type="entry name" value="Carbon-nitrogen hydrolase"/>
    <property type="match status" value="1"/>
</dbReference>
<dbReference type="EMBL" id="QCYH01000017">
    <property type="protein sequence ID" value="PVA08793.1"/>
    <property type="molecule type" value="Genomic_DNA"/>
</dbReference>
<dbReference type="AlphaFoldDB" id="A0A2T7G2Z0"/>
<accession>A0A2T7G2Z0</accession>
<sequence>MPTNLIESRLRPQTNVRACLERRKICQTAHPPSKLEKSMEFVSIDLWAANLEPVVPDLQVWLAALEMRVAQTVARGGHMLVLPEFACAQWLSFAPADMAEADTLEWLFECGEVALDAIAAMSAKHGVSILAGTIPFLTEPVDGVPTYFNRAWLITPDGQRHSQDKLSLTPLEAQGAGGITVHGESINVFNWNGLRVAMIICLDSEFTDLWSRLGTLDLDLVIIPAKTDMITGYNRVFSCARARAIELQTVVCVLGAVGVPFGFALTDTVVGGASVFLPCDVGVSLDGIHAAIAPQTAAMMTDHVLAAVDIPVGACRRLRNGHAEAEVCPALWDAGHLIVNDPASPKLVA</sequence>
<gene>
    <name evidence="2" type="ORF">DC366_17365</name>
</gene>